<dbReference type="AlphaFoldDB" id="A0A9X1YBN6"/>
<dbReference type="PANTHER" id="PTHR35007">
    <property type="entry name" value="INTEGRAL MEMBRANE PROTEIN-RELATED"/>
    <property type="match status" value="1"/>
</dbReference>
<dbReference type="Proteomes" id="UP001139516">
    <property type="component" value="Unassembled WGS sequence"/>
</dbReference>
<dbReference type="Gene3D" id="1.20.81.30">
    <property type="entry name" value="Type II secretion system (T2SS), domain F"/>
    <property type="match status" value="1"/>
</dbReference>
<dbReference type="Pfam" id="PF00482">
    <property type="entry name" value="T2SSF"/>
    <property type="match status" value="1"/>
</dbReference>
<gene>
    <name evidence="8" type="ORF">M0638_15285</name>
</gene>
<protein>
    <submittedName>
        <fullName evidence="8">Type II secretion system F family protein</fullName>
    </submittedName>
</protein>
<sequence>MKGLLLLSLAVLTISLTVLAVMQYRSRGRRLRSRLAGMTRPQARLRPPGEAGWQRPVAGLLPAALVRALPAAFGYAPERADQYPAPPAAIIALALLPALLGALYAASLLGGWARLLALPLWLLLARFAFGKLHARRARRLYRQLPDTLAMVVRAVRAGIPVVEALRTVGREVADPTGAEFRRLSSQISIGITLEAALRGLALRSGLSEYAFFAVALTLQNAAGGNLTETLDNLADVVRKRVAMRQRGLAMASQAQASAYILTAVPLVTIGALLLLNPSYILLLFEDPRGNTIVALALASLGCGLGAMRFMINRSLS</sequence>
<keyword evidence="4 6" id="KW-1133">Transmembrane helix</keyword>
<dbReference type="EMBL" id="JALPRX010000065">
    <property type="protein sequence ID" value="MCK8785747.1"/>
    <property type="molecule type" value="Genomic_DNA"/>
</dbReference>
<evidence type="ECO:0000256" key="3">
    <source>
        <dbReference type="ARBA" id="ARBA00022692"/>
    </source>
</evidence>
<dbReference type="InterPro" id="IPR042094">
    <property type="entry name" value="T2SS_GspF_sf"/>
</dbReference>
<evidence type="ECO:0000256" key="4">
    <source>
        <dbReference type="ARBA" id="ARBA00022989"/>
    </source>
</evidence>
<proteinExistence type="predicted"/>
<keyword evidence="5 6" id="KW-0472">Membrane</keyword>
<evidence type="ECO:0000313" key="9">
    <source>
        <dbReference type="Proteomes" id="UP001139516"/>
    </source>
</evidence>
<comment type="subcellular location">
    <subcellularLocation>
        <location evidence="1">Cell membrane</location>
        <topology evidence="1">Multi-pass membrane protein</topology>
    </subcellularLocation>
</comment>
<feature type="transmembrane region" description="Helical" evidence="6">
    <location>
        <begin position="112"/>
        <end position="129"/>
    </location>
</feature>
<name>A0A9X1YBN6_9PROT</name>
<accession>A0A9X1YBN6</accession>
<dbReference type="InterPro" id="IPR018076">
    <property type="entry name" value="T2SS_GspF_dom"/>
</dbReference>
<keyword evidence="3 6" id="KW-0812">Transmembrane</keyword>
<evidence type="ECO:0000256" key="5">
    <source>
        <dbReference type="ARBA" id="ARBA00023136"/>
    </source>
</evidence>
<evidence type="ECO:0000256" key="6">
    <source>
        <dbReference type="SAM" id="Phobius"/>
    </source>
</evidence>
<dbReference type="RefSeq" id="WP_248667862.1">
    <property type="nucleotide sequence ID" value="NZ_JALPRX010000065.1"/>
</dbReference>
<comment type="caution">
    <text evidence="8">The sequence shown here is derived from an EMBL/GenBank/DDBJ whole genome shotgun (WGS) entry which is preliminary data.</text>
</comment>
<feature type="transmembrane region" description="Helical" evidence="6">
    <location>
        <begin position="256"/>
        <end position="280"/>
    </location>
</feature>
<evidence type="ECO:0000259" key="7">
    <source>
        <dbReference type="Pfam" id="PF00482"/>
    </source>
</evidence>
<feature type="domain" description="Type II secretion system protein GspF" evidence="7">
    <location>
        <begin position="150"/>
        <end position="273"/>
    </location>
</feature>
<evidence type="ECO:0000256" key="2">
    <source>
        <dbReference type="ARBA" id="ARBA00022475"/>
    </source>
</evidence>
<dbReference type="PANTHER" id="PTHR35007:SF1">
    <property type="entry name" value="PILUS ASSEMBLY PROTEIN"/>
    <property type="match status" value="1"/>
</dbReference>
<evidence type="ECO:0000256" key="1">
    <source>
        <dbReference type="ARBA" id="ARBA00004651"/>
    </source>
</evidence>
<feature type="transmembrane region" description="Helical" evidence="6">
    <location>
        <begin position="292"/>
        <end position="311"/>
    </location>
</feature>
<keyword evidence="2" id="KW-1003">Cell membrane</keyword>
<reference evidence="8" key="1">
    <citation type="submission" date="2022-04" db="EMBL/GenBank/DDBJ databases">
        <title>Roseomonas acroporae sp. nov., isolated from coral Acropora digitifera.</title>
        <authorList>
            <person name="Sun H."/>
        </authorList>
    </citation>
    <scope>NUCLEOTIDE SEQUENCE</scope>
    <source>
        <strain evidence="8">NAR14</strain>
    </source>
</reference>
<keyword evidence="9" id="KW-1185">Reference proteome</keyword>
<organism evidence="8 9">
    <name type="scientific">Roseomonas acroporae</name>
    <dbReference type="NCBI Taxonomy" id="2937791"/>
    <lineage>
        <taxon>Bacteria</taxon>
        <taxon>Pseudomonadati</taxon>
        <taxon>Pseudomonadota</taxon>
        <taxon>Alphaproteobacteria</taxon>
        <taxon>Acetobacterales</taxon>
        <taxon>Roseomonadaceae</taxon>
        <taxon>Roseomonas</taxon>
    </lineage>
</organism>
<feature type="transmembrane region" description="Helical" evidence="6">
    <location>
        <begin position="88"/>
        <end position="106"/>
    </location>
</feature>
<dbReference type="GO" id="GO:0005886">
    <property type="term" value="C:plasma membrane"/>
    <property type="evidence" value="ECO:0007669"/>
    <property type="project" value="UniProtKB-SubCell"/>
</dbReference>
<evidence type="ECO:0000313" key="8">
    <source>
        <dbReference type="EMBL" id="MCK8785747.1"/>
    </source>
</evidence>